<proteinExistence type="predicted"/>
<reference evidence="1 2" key="1">
    <citation type="submission" date="2020-09" db="EMBL/GenBank/DDBJ databases">
        <title>De no assembly of potato wild relative species, Solanum commersonii.</title>
        <authorList>
            <person name="Cho K."/>
        </authorList>
    </citation>
    <scope>NUCLEOTIDE SEQUENCE [LARGE SCALE GENOMIC DNA]</scope>
    <source>
        <strain evidence="1">LZ3.2</strain>
        <tissue evidence="1">Leaf</tissue>
    </source>
</reference>
<evidence type="ECO:0000313" key="2">
    <source>
        <dbReference type="Proteomes" id="UP000824120"/>
    </source>
</evidence>
<dbReference type="EMBL" id="JACXVP010000007">
    <property type="protein sequence ID" value="KAG5597726.1"/>
    <property type="molecule type" value="Genomic_DNA"/>
</dbReference>
<organism evidence="1 2">
    <name type="scientific">Solanum commersonii</name>
    <name type="common">Commerson's wild potato</name>
    <name type="synonym">Commerson's nightshade</name>
    <dbReference type="NCBI Taxonomy" id="4109"/>
    <lineage>
        <taxon>Eukaryota</taxon>
        <taxon>Viridiplantae</taxon>
        <taxon>Streptophyta</taxon>
        <taxon>Embryophyta</taxon>
        <taxon>Tracheophyta</taxon>
        <taxon>Spermatophyta</taxon>
        <taxon>Magnoliopsida</taxon>
        <taxon>eudicotyledons</taxon>
        <taxon>Gunneridae</taxon>
        <taxon>Pentapetalae</taxon>
        <taxon>asterids</taxon>
        <taxon>lamiids</taxon>
        <taxon>Solanales</taxon>
        <taxon>Solanaceae</taxon>
        <taxon>Solanoideae</taxon>
        <taxon>Solaneae</taxon>
        <taxon>Solanum</taxon>
    </lineage>
</organism>
<protein>
    <submittedName>
        <fullName evidence="1">Uncharacterized protein</fullName>
    </submittedName>
</protein>
<accession>A0A9J5YFC7</accession>
<comment type="caution">
    <text evidence="1">The sequence shown here is derived from an EMBL/GenBank/DDBJ whole genome shotgun (WGS) entry which is preliminary data.</text>
</comment>
<dbReference type="AlphaFoldDB" id="A0A9J5YFC7"/>
<dbReference type="Proteomes" id="UP000824120">
    <property type="component" value="Chromosome 7"/>
</dbReference>
<name>A0A9J5YFC7_SOLCO</name>
<keyword evidence="2" id="KW-1185">Reference proteome</keyword>
<sequence>MALPYWCINYVKLTQTYVKMKACWFAVASQYKEEVSQQIKFKNISLKPKHKLHRKRWRYISP</sequence>
<evidence type="ECO:0000313" key="1">
    <source>
        <dbReference type="EMBL" id="KAG5597726.1"/>
    </source>
</evidence>
<gene>
    <name evidence="1" type="ORF">H5410_038958</name>
</gene>